<dbReference type="GO" id="GO:0003677">
    <property type="term" value="F:DNA binding"/>
    <property type="evidence" value="ECO:0007669"/>
    <property type="project" value="UniProtKB-UniRule"/>
</dbReference>
<comment type="subcellular location">
    <subcellularLocation>
        <location evidence="2 3">Nucleus</location>
    </subcellularLocation>
</comment>
<feature type="region of interest" description="Disordered" evidence="4">
    <location>
        <begin position="753"/>
        <end position="805"/>
    </location>
</feature>
<evidence type="ECO:0000313" key="8">
    <source>
        <dbReference type="Proteomes" id="UP000789831"/>
    </source>
</evidence>
<proteinExistence type="predicted"/>
<dbReference type="OrthoDB" id="6159439at2759"/>
<keyword evidence="2 3" id="KW-0539">Nucleus</keyword>
<accession>A0A9N8YTY6</accession>
<dbReference type="Pfam" id="PF00046">
    <property type="entry name" value="Homeodomain"/>
    <property type="match status" value="1"/>
</dbReference>
<dbReference type="GO" id="GO:0072357">
    <property type="term" value="C:PTW/PP1 phosphatase complex"/>
    <property type="evidence" value="ECO:0007669"/>
    <property type="project" value="TreeGrafter"/>
</dbReference>
<dbReference type="InterPro" id="IPR009057">
    <property type="entry name" value="Homeodomain-like_sf"/>
</dbReference>
<keyword evidence="8" id="KW-1185">Reference proteome</keyword>
<dbReference type="Proteomes" id="UP000789831">
    <property type="component" value="Unassembled WGS sequence"/>
</dbReference>
<evidence type="ECO:0000259" key="6">
    <source>
        <dbReference type="PROSITE" id="PS51319"/>
    </source>
</evidence>
<dbReference type="AlphaFoldDB" id="A0A9N8YTY6"/>
<dbReference type="SMART" id="SM00389">
    <property type="entry name" value="HOX"/>
    <property type="match status" value="1"/>
</dbReference>
<feature type="region of interest" description="Disordered" evidence="4">
    <location>
        <begin position="343"/>
        <end position="384"/>
    </location>
</feature>
<reference evidence="7" key="1">
    <citation type="submission" date="2021-06" db="EMBL/GenBank/DDBJ databases">
        <authorList>
            <person name="Kallberg Y."/>
            <person name="Tangrot J."/>
            <person name="Rosling A."/>
        </authorList>
    </citation>
    <scope>NUCLEOTIDE SEQUENCE</scope>
    <source>
        <strain evidence="7">MT106</strain>
    </source>
</reference>
<evidence type="ECO:0000256" key="3">
    <source>
        <dbReference type="RuleBase" id="RU000682"/>
    </source>
</evidence>
<dbReference type="PANTHER" id="PTHR46557">
    <property type="entry name" value="SERINE/THREONINE-PROTEIN PHOSPHATASE 1 REGULATORY SUBUNIT 10-RELATED"/>
    <property type="match status" value="1"/>
</dbReference>
<dbReference type="EMBL" id="CAJVPL010000135">
    <property type="protein sequence ID" value="CAG8452447.1"/>
    <property type="molecule type" value="Genomic_DNA"/>
</dbReference>
<dbReference type="PROSITE" id="PS51319">
    <property type="entry name" value="TFIIS_N"/>
    <property type="match status" value="1"/>
</dbReference>
<dbReference type="Pfam" id="PF08711">
    <property type="entry name" value="Med26"/>
    <property type="match status" value="1"/>
</dbReference>
<keyword evidence="1 3" id="KW-0238">DNA-binding</keyword>
<dbReference type="PANTHER" id="PTHR46557:SF1">
    <property type="entry name" value="SERINE_THREONINE-PROTEIN PHOSPHATASE 1 REGULATORY SUBUNIT 10"/>
    <property type="match status" value="1"/>
</dbReference>
<feature type="domain" description="TFIIS N-terminal" evidence="6">
    <location>
        <begin position="223"/>
        <end position="298"/>
    </location>
</feature>
<organism evidence="7 8">
    <name type="scientific">Ambispora gerdemannii</name>
    <dbReference type="NCBI Taxonomy" id="144530"/>
    <lineage>
        <taxon>Eukaryota</taxon>
        <taxon>Fungi</taxon>
        <taxon>Fungi incertae sedis</taxon>
        <taxon>Mucoromycota</taxon>
        <taxon>Glomeromycotina</taxon>
        <taxon>Glomeromycetes</taxon>
        <taxon>Archaeosporales</taxon>
        <taxon>Ambisporaceae</taxon>
        <taxon>Ambispora</taxon>
    </lineage>
</organism>
<comment type="caution">
    <text evidence="7">The sequence shown here is derived from an EMBL/GenBank/DDBJ whole genome shotgun (WGS) entry which is preliminary data.</text>
</comment>
<feature type="DNA-binding region" description="Homeobox" evidence="1">
    <location>
        <begin position="3"/>
        <end position="55"/>
    </location>
</feature>
<dbReference type="InterPro" id="IPR017923">
    <property type="entry name" value="TFIIS_N"/>
</dbReference>
<feature type="compositionally biased region" description="Polar residues" evidence="4">
    <location>
        <begin position="776"/>
        <end position="787"/>
    </location>
</feature>
<dbReference type="PROSITE" id="PS50071">
    <property type="entry name" value="HOMEOBOX_2"/>
    <property type="match status" value="1"/>
</dbReference>
<evidence type="ECO:0000256" key="4">
    <source>
        <dbReference type="SAM" id="MobiDB-lite"/>
    </source>
</evidence>
<feature type="compositionally biased region" description="Basic and acidic residues" evidence="4">
    <location>
        <begin position="419"/>
        <end position="431"/>
    </location>
</feature>
<feature type="region of interest" description="Disordered" evidence="4">
    <location>
        <begin position="419"/>
        <end position="443"/>
    </location>
</feature>
<sequence length="820" mass="91915">MRFTPQHNQYLETMYQLSRYPDKAQKTMMATALGIKEDQVNNWFTRRRRKDNDPTTTTTHAIDGGQVSVAPRVTPRIVPKPATTYSNNVEEYAYLVPMQNMHDFQNMHNIGMHQSSYSYPMDDQQVYLIEEEDDNENEEKEISVDEEMQDLANQIQEPTPEDFLLPYLNSSSMGLRSAKQVREFVKVMKDEKVISRRALILAAIGRTQDVIILKSFIESKGGHVLRVWLMEALKENNSPLLVKILEVLDRLPLDKEGLIASQLGKAVNKGAKNSSEQSDVRRMAVRLIDKWKKLLETSEESETKRIKTNDTTFSKISAGTTIATSSKLSAAVDAQKKFAETSKLGTAESSRRTTSVVSSSTGKPQTKLKSAASTALKPPVRETGKVTAASTASVSVESASSSQKLAKLLSTKEFVELKQDKDNNAIPRESEPTTSSTTSVRVESTKTAFEIALESRNQGTNVQSRTSIVEDTQMQVERNKKRKRVSFAPENLLRQIKIFESEDTEDEDELSMGSNIPHQFGNARDLEVNEGQAVFKRSFITHTMEWYTPIEINLEAINIPTVVSAQARMEKDRQKSILETIYLKREHVPDSPEEPNDIIMIDFSQKCLEIPLDEQIQISPIQSDASLMQNGVVTSATATNVNLTNTTSQIANQTPEIIEILKKNIHLQTFSNNESNLANNIPPHNHIQVPPHPQQTVPLFPVGNNVNIFGGMDIHSSSVMAGSSGGAAMGMAPPQQQPMPIPNNEWNYQEQNRIGGMMGQPPQYGEGRALPPQSEIRPQSDNRQQWSSRDDRNTPRGRGRGTPCWFGRDCNRPNCKYVHD</sequence>
<dbReference type="CDD" id="cd00086">
    <property type="entry name" value="homeodomain"/>
    <property type="match status" value="1"/>
</dbReference>
<gene>
    <name evidence="7" type="ORF">AGERDE_LOCUS1809</name>
</gene>
<keyword evidence="1 3" id="KW-0371">Homeobox</keyword>
<feature type="domain" description="Homeobox" evidence="5">
    <location>
        <begin position="1"/>
        <end position="54"/>
    </location>
</feature>
<evidence type="ECO:0000313" key="7">
    <source>
        <dbReference type="EMBL" id="CAG8452447.1"/>
    </source>
</evidence>
<name>A0A9N8YTY6_9GLOM</name>
<evidence type="ECO:0000256" key="2">
    <source>
        <dbReference type="PROSITE-ProRule" id="PRU00649"/>
    </source>
</evidence>
<dbReference type="Gene3D" id="1.10.10.60">
    <property type="entry name" value="Homeodomain-like"/>
    <property type="match status" value="1"/>
</dbReference>
<dbReference type="Gene3D" id="1.20.930.10">
    <property type="entry name" value="Conserved domain common to transcription factors TFIIS, elongin A, CRSP70"/>
    <property type="match status" value="1"/>
</dbReference>
<dbReference type="GO" id="GO:0008157">
    <property type="term" value="F:protein phosphatase 1 binding"/>
    <property type="evidence" value="ECO:0007669"/>
    <property type="project" value="TreeGrafter"/>
</dbReference>
<evidence type="ECO:0000256" key="1">
    <source>
        <dbReference type="PROSITE-ProRule" id="PRU00108"/>
    </source>
</evidence>
<dbReference type="GO" id="GO:0005634">
    <property type="term" value="C:nucleus"/>
    <property type="evidence" value="ECO:0007669"/>
    <property type="project" value="UniProtKB-SubCell"/>
</dbReference>
<dbReference type="SUPFAM" id="SSF47676">
    <property type="entry name" value="Conserved domain common to transcription factors TFIIS, elongin A, CRSP70"/>
    <property type="match status" value="1"/>
</dbReference>
<evidence type="ECO:0000259" key="5">
    <source>
        <dbReference type="PROSITE" id="PS50071"/>
    </source>
</evidence>
<feature type="compositionally biased region" description="Low complexity" evidence="4">
    <location>
        <begin position="352"/>
        <end position="361"/>
    </location>
</feature>
<dbReference type="InterPro" id="IPR035441">
    <property type="entry name" value="TFIIS/LEDGF_dom_sf"/>
</dbReference>
<dbReference type="SUPFAM" id="SSF46689">
    <property type="entry name" value="Homeodomain-like"/>
    <property type="match status" value="1"/>
</dbReference>
<dbReference type="GO" id="GO:0000785">
    <property type="term" value="C:chromatin"/>
    <property type="evidence" value="ECO:0007669"/>
    <property type="project" value="TreeGrafter"/>
</dbReference>
<protein>
    <submittedName>
        <fullName evidence="7">12539_t:CDS:1</fullName>
    </submittedName>
</protein>
<feature type="compositionally biased region" description="Polar residues" evidence="4">
    <location>
        <begin position="362"/>
        <end position="373"/>
    </location>
</feature>
<feature type="compositionally biased region" description="Low complexity" evidence="4">
    <location>
        <begin position="432"/>
        <end position="442"/>
    </location>
</feature>
<dbReference type="InterPro" id="IPR001356">
    <property type="entry name" value="HD"/>
</dbReference>